<sequence>MAVSATSGTTSSTSNSLSQAVNKTLGKDDFLKLLMTQLQYQDPLQPTDNEQFIAQMAQFSSLEQMTNMTSGLEKLQSVMTMGVAAQLLGTTVTYKSADGSNVQGVVSGSQMKDGTMQVQVGNQLVPLDSIISMSK</sequence>
<comment type="similarity">
    <text evidence="1">Belongs to the FlgD family.</text>
</comment>
<keyword evidence="3" id="KW-0969">Cilium</keyword>
<evidence type="ECO:0000256" key="1">
    <source>
        <dbReference type="ARBA" id="ARBA00010577"/>
    </source>
</evidence>
<dbReference type="EMBL" id="AP023366">
    <property type="protein sequence ID" value="BCJ85265.1"/>
    <property type="molecule type" value="Genomic_DNA"/>
</dbReference>
<keyword evidence="3" id="KW-0966">Cell projection</keyword>
<evidence type="ECO:0000313" key="4">
    <source>
        <dbReference type="Proteomes" id="UP000593802"/>
    </source>
</evidence>
<organism evidence="3 4">
    <name type="scientific">Effusibacillus dendaii</name>
    <dbReference type="NCBI Taxonomy" id="2743772"/>
    <lineage>
        <taxon>Bacteria</taxon>
        <taxon>Bacillati</taxon>
        <taxon>Bacillota</taxon>
        <taxon>Bacilli</taxon>
        <taxon>Bacillales</taxon>
        <taxon>Alicyclobacillaceae</taxon>
        <taxon>Effusibacillus</taxon>
    </lineage>
</organism>
<name>A0A7I8D5A5_9BACL</name>
<dbReference type="Pfam" id="PF03963">
    <property type="entry name" value="FlgD"/>
    <property type="match status" value="1"/>
</dbReference>
<reference evidence="3 4" key="1">
    <citation type="submission" date="2020-08" db="EMBL/GenBank/DDBJ databases">
        <title>Complete Genome Sequence of Effusibacillus dendaii Strain skT53, Isolated from Farmland soil.</title>
        <authorList>
            <person name="Konishi T."/>
            <person name="Kawasaki H."/>
        </authorList>
    </citation>
    <scope>NUCLEOTIDE SEQUENCE [LARGE SCALE GENOMIC DNA]</scope>
    <source>
        <strain evidence="4">skT53</strain>
    </source>
</reference>
<dbReference type="KEGG" id="eff:skT53_02500"/>
<protein>
    <submittedName>
        <fullName evidence="3">Flagellar hook capping protein</fullName>
    </submittedName>
</protein>
<dbReference type="RefSeq" id="WP_200759407.1">
    <property type="nucleotide sequence ID" value="NZ_AP023366.1"/>
</dbReference>
<evidence type="ECO:0000313" key="3">
    <source>
        <dbReference type="EMBL" id="BCJ85265.1"/>
    </source>
</evidence>
<accession>A0A7I8D5A5</accession>
<dbReference type="InterPro" id="IPR005648">
    <property type="entry name" value="FlgD"/>
</dbReference>
<dbReference type="AlphaFoldDB" id="A0A7I8D5A5"/>
<gene>
    <name evidence="3" type="ORF">skT53_02500</name>
</gene>
<keyword evidence="3" id="KW-0282">Flagellum</keyword>
<evidence type="ECO:0000256" key="2">
    <source>
        <dbReference type="ARBA" id="ARBA00022795"/>
    </source>
</evidence>
<dbReference type="Proteomes" id="UP000593802">
    <property type="component" value="Chromosome"/>
</dbReference>
<keyword evidence="2" id="KW-1005">Bacterial flagellum biogenesis</keyword>
<dbReference type="GO" id="GO:0044781">
    <property type="term" value="P:bacterial-type flagellum organization"/>
    <property type="evidence" value="ECO:0007669"/>
    <property type="project" value="UniProtKB-KW"/>
</dbReference>
<proteinExistence type="inferred from homology"/>
<keyword evidence="4" id="KW-1185">Reference proteome</keyword>